<keyword evidence="2" id="KW-1185">Reference proteome</keyword>
<accession>A0A095VDP0</accession>
<sequence length="418" mass="48216">MATPKGLILQLYKHWEVVEELARRSREWLAFDEQTILGIISKHHYAPDGEPDKAEVLRVLCKSDVLQYLERTQTLQLNPLVLEFVRSLTREHELGLSSVLKARVDGIKQAIMQTSEGLDPFNHELIRQGAVRLSELFRQISLQLDVDRHAIMDLAEQAKSSDSAQPIQYRYRSVLEAYDQYVEPMNEMMDSGISGTFYPYLEQAEKVLDKAVEAMNIQGGLYSHQLQLRHVTYQAKELQRQGRIVAQQCASTLLPLREELREHNSLSAAVSFLLGRVRKQGLMKGLSSRKAAEDLPVWRQEYSRRVMAGDEIRQLMAEALAYTPQPVVFPDDMAFDESSLQTIDEEELRFHLASSMPVENLLVWLQQHYAEHTDATLLRLYHELVREPDWKATHHQDSTKTDLQAVQVQYYPHRIEPS</sequence>
<dbReference type="AlphaFoldDB" id="A0A095VDP0"/>
<dbReference type="eggNOG" id="ENOG502Z8PV">
    <property type="taxonomic scope" value="Bacteria"/>
</dbReference>
<dbReference type="RefSeq" id="WP_038020467.1">
    <property type="nucleotide sequence ID" value="NZ_JPKR02000003.1"/>
</dbReference>
<comment type="caution">
    <text evidence="1">The sequence shown here is derived from an EMBL/GenBank/DDBJ whole genome shotgun (WGS) entry which is preliminary data.</text>
</comment>
<dbReference type="Proteomes" id="UP000029577">
    <property type="component" value="Unassembled WGS sequence"/>
</dbReference>
<protein>
    <submittedName>
        <fullName evidence="1">Uncharacterized protein</fullName>
    </submittedName>
</protein>
<dbReference type="EMBL" id="JPKR02000003">
    <property type="protein sequence ID" value="KGD72795.1"/>
    <property type="molecule type" value="Genomic_DNA"/>
</dbReference>
<evidence type="ECO:0000313" key="1">
    <source>
        <dbReference type="EMBL" id="KGD72795.1"/>
    </source>
</evidence>
<dbReference type="OrthoDB" id="5845356at2"/>
<name>A0A095VDP0_9GAMM</name>
<evidence type="ECO:0000313" key="2">
    <source>
        <dbReference type="Proteomes" id="UP000029577"/>
    </source>
</evidence>
<organism evidence="1 2">
    <name type="scientific">Tatumella morbirosei</name>
    <dbReference type="NCBI Taxonomy" id="642227"/>
    <lineage>
        <taxon>Bacteria</taxon>
        <taxon>Pseudomonadati</taxon>
        <taxon>Pseudomonadota</taxon>
        <taxon>Gammaproteobacteria</taxon>
        <taxon>Enterobacterales</taxon>
        <taxon>Erwiniaceae</taxon>
        <taxon>Tatumella</taxon>
    </lineage>
</organism>
<proteinExistence type="predicted"/>
<reference evidence="1" key="1">
    <citation type="submission" date="2014-12" db="EMBL/GenBank/DDBJ databases">
        <title>The draft genome of the Tatumella morbirosei type strain, LMG23360T isolated from pineapple rot.</title>
        <authorList>
            <person name="Smits T.H."/>
            <person name="Palmer M."/>
            <person name="Venter S.N."/>
            <person name="Duffy B."/>
            <person name="Steenkamp E.T."/>
            <person name="Chan W.Y."/>
            <person name="Coutinho T.A."/>
            <person name="Coetzee M.P."/>
            <person name="De Maayer P."/>
        </authorList>
    </citation>
    <scope>NUCLEOTIDE SEQUENCE [LARGE SCALE GENOMIC DNA]</scope>
    <source>
        <strain evidence="1">LMG 23360</strain>
    </source>
</reference>
<dbReference type="STRING" id="642227.HA49_11225"/>
<gene>
    <name evidence="1" type="ORF">HA49_11225</name>
</gene>